<dbReference type="PIRSF" id="PIRSF006603">
    <property type="entry name" value="DinF"/>
    <property type="match status" value="1"/>
</dbReference>
<keyword evidence="4" id="KW-1003">Cell membrane</keyword>
<comment type="subcellular location">
    <subcellularLocation>
        <location evidence="1">Cell membrane</location>
        <topology evidence="1">Multi-pass membrane protein</topology>
    </subcellularLocation>
</comment>
<dbReference type="EMBL" id="VORV01000010">
    <property type="protein sequence ID" value="TXD76690.1"/>
    <property type="molecule type" value="Genomic_DNA"/>
</dbReference>
<evidence type="ECO:0000313" key="12">
    <source>
        <dbReference type="EMBL" id="TXD76690.1"/>
    </source>
</evidence>
<feature type="transmembrane region" description="Helical" evidence="10">
    <location>
        <begin position="426"/>
        <end position="449"/>
    </location>
</feature>
<dbReference type="GO" id="GO:0005886">
    <property type="term" value="C:plasma membrane"/>
    <property type="evidence" value="ECO:0007669"/>
    <property type="project" value="UniProtKB-SubCell"/>
</dbReference>
<feature type="transmembrane region" description="Helical" evidence="10">
    <location>
        <begin position="59"/>
        <end position="87"/>
    </location>
</feature>
<feature type="transmembrane region" description="Helical" evidence="10">
    <location>
        <begin position="20"/>
        <end position="39"/>
    </location>
</feature>
<evidence type="ECO:0000256" key="4">
    <source>
        <dbReference type="ARBA" id="ARBA00022475"/>
    </source>
</evidence>
<feature type="transmembrane region" description="Helical" evidence="10">
    <location>
        <begin position="369"/>
        <end position="389"/>
    </location>
</feature>
<feature type="transmembrane region" description="Helical" evidence="10">
    <location>
        <begin position="178"/>
        <end position="201"/>
    </location>
</feature>
<dbReference type="InterPro" id="IPR002528">
    <property type="entry name" value="MATE_fam"/>
</dbReference>
<reference evidence="11 13" key="1">
    <citation type="submission" date="2018-06" db="EMBL/GenBank/DDBJ databases">
        <title>Genomic Encyclopedia of Archaeal and Bacterial Type Strains, Phase II (KMG-II): from individual species to whole genera.</title>
        <authorList>
            <person name="Goeker M."/>
        </authorList>
    </citation>
    <scope>NUCLEOTIDE SEQUENCE [LARGE SCALE GENOMIC DNA]</scope>
    <source>
        <strain evidence="11 13">DSM 22686</strain>
    </source>
</reference>
<keyword evidence="3" id="KW-0050">Antiport</keyword>
<proteinExistence type="predicted"/>
<feature type="transmembrane region" description="Helical" evidence="10">
    <location>
        <begin position="240"/>
        <end position="264"/>
    </location>
</feature>
<evidence type="ECO:0000256" key="9">
    <source>
        <dbReference type="ARBA" id="ARBA00031636"/>
    </source>
</evidence>
<keyword evidence="5 10" id="KW-0812">Transmembrane</keyword>
<feature type="transmembrane region" description="Helical" evidence="10">
    <location>
        <begin position="145"/>
        <end position="166"/>
    </location>
</feature>
<sequence>MTWQLIKDALRGKEQDFTSLPLKTAIFVLAIPMILEMMMESAFAVVDIFFVAKLGEHAIATVGLTESVVVLVYAMGFGISMAATALISRRFGEKEYAEAGAAAFQLLIVGGAISIVLGILGWTFAPDILGLMGAEATVIETGVNYTRIIFAGNTAIMLLFLLNGAFRGAGQAHHAMRSLWIANGLNIILDSILIFGIGNWAGYGLEGAAIATTFGRGIGVMYQLYHLFNGKHKLKILKENIVISWVIIKKIMQIAIGGMGQFLIDSVSWIALTRMNAEFGSASLAGFTIAFRILIFTLLPAWGLSGAASTLVGQNLGAKQPHRAEKAVWLTARYTVIFMASVTGIYLLFNKQLAGFFTDIPEVQSVAAQGLWVVALGYIFFAVGMVLTQAFNGAGDTKTPAWINIGVLWFIEIPLAYVLAFPLGMAHLGIFISIAFSHSFHSLISLYFFKKGKWKLMEL</sequence>
<dbReference type="AlphaFoldDB" id="A0A2W7RE63"/>
<keyword evidence="7" id="KW-0406">Ion transport</keyword>
<dbReference type="Proteomes" id="UP000321927">
    <property type="component" value="Unassembled WGS sequence"/>
</dbReference>
<evidence type="ECO:0000256" key="7">
    <source>
        <dbReference type="ARBA" id="ARBA00023065"/>
    </source>
</evidence>
<feature type="transmembrane region" description="Helical" evidence="10">
    <location>
        <begin position="99"/>
        <end position="125"/>
    </location>
</feature>
<organism evidence="11 13">
    <name type="scientific">Algoriphagus ratkowskyi</name>
    <dbReference type="NCBI Taxonomy" id="57028"/>
    <lineage>
        <taxon>Bacteria</taxon>
        <taxon>Pseudomonadati</taxon>
        <taxon>Bacteroidota</taxon>
        <taxon>Cytophagia</taxon>
        <taxon>Cytophagales</taxon>
        <taxon>Cyclobacteriaceae</taxon>
        <taxon>Algoriphagus</taxon>
    </lineage>
</organism>
<dbReference type="InterPro" id="IPR048279">
    <property type="entry name" value="MdtK-like"/>
</dbReference>
<feature type="transmembrane region" description="Helical" evidence="10">
    <location>
        <begin position="284"/>
        <end position="306"/>
    </location>
</feature>
<evidence type="ECO:0000256" key="3">
    <source>
        <dbReference type="ARBA" id="ARBA00022449"/>
    </source>
</evidence>
<evidence type="ECO:0000256" key="5">
    <source>
        <dbReference type="ARBA" id="ARBA00022692"/>
    </source>
</evidence>
<dbReference type="EMBL" id="QKZU01000011">
    <property type="protein sequence ID" value="PZX53907.1"/>
    <property type="molecule type" value="Genomic_DNA"/>
</dbReference>
<evidence type="ECO:0000256" key="1">
    <source>
        <dbReference type="ARBA" id="ARBA00004651"/>
    </source>
</evidence>
<reference evidence="12 14" key="2">
    <citation type="submission" date="2019-08" db="EMBL/GenBank/DDBJ databases">
        <title>Genome of Algoriphagus ratkowskyi IC026.</title>
        <authorList>
            <person name="Bowman J.P."/>
        </authorList>
    </citation>
    <scope>NUCLEOTIDE SEQUENCE [LARGE SCALE GENOMIC DNA]</scope>
    <source>
        <strain evidence="12 14">IC026</strain>
    </source>
</reference>
<comment type="caution">
    <text evidence="11">The sequence shown here is derived from an EMBL/GenBank/DDBJ whole genome shotgun (WGS) entry which is preliminary data.</text>
</comment>
<feature type="transmembrane region" description="Helical" evidence="10">
    <location>
        <begin position="327"/>
        <end position="349"/>
    </location>
</feature>
<dbReference type="PANTHER" id="PTHR43298">
    <property type="entry name" value="MULTIDRUG RESISTANCE PROTEIN NORM-RELATED"/>
    <property type="match status" value="1"/>
</dbReference>
<dbReference type="GO" id="GO:0006811">
    <property type="term" value="P:monoatomic ion transport"/>
    <property type="evidence" value="ECO:0007669"/>
    <property type="project" value="UniProtKB-KW"/>
</dbReference>
<dbReference type="CDD" id="cd13139">
    <property type="entry name" value="MATE_like_14"/>
    <property type="match status" value="1"/>
</dbReference>
<feature type="transmembrane region" description="Helical" evidence="10">
    <location>
        <begin position="207"/>
        <end position="228"/>
    </location>
</feature>
<keyword evidence="14" id="KW-1185">Reference proteome</keyword>
<protein>
    <recommendedName>
        <fullName evidence="9">Multidrug-efflux transporter</fullName>
    </recommendedName>
</protein>
<name>A0A2W7RE63_9BACT</name>
<dbReference type="PANTHER" id="PTHR43298:SF2">
    <property type="entry name" value="FMN_FAD EXPORTER YEEO-RELATED"/>
    <property type="match status" value="1"/>
</dbReference>
<evidence type="ECO:0000313" key="11">
    <source>
        <dbReference type="EMBL" id="PZX53907.1"/>
    </source>
</evidence>
<dbReference type="OrthoDB" id="9776324at2"/>
<evidence type="ECO:0000256" key="2">
    <source>
        <dbReference type="ARBA" id="ARBA00022448"/>
    </source>
</evidence>
<dbReference type="NCBIfam" id="TIGR00797">
    <property type="entry name" value="matE"/>
    <property type="match status" value="1"/>
</dbReference>
<evidence type="ECO:0000313" key="14">
    <source>
        <dbReference type="Proteomes" id="UP000321927"/>
    </source>
</evidence>
<dbReference type="RefSeq" id="WP_086502311.1">
    <property type="nucleotide sequence ID" value="NZ_MSSV01000015.1"/>
</dbReference>
<dbReference type="GO" id="GO:0015297">
    <property type="term" value="F:antiporter activity"/>
    <property type="evidence" value="ECO:0007669"/>
    <property type="project" value="UniProtKB-KW"/>
</dbReference>
<dbReference type="Proteomes" id="UP000249115">
    <property type="component" value="Unassembled WGS sequence"/>
</dbReference>
<dbReference type="Pfam" id="PF01554">
    <property type="entry name" value="MatE"/>
    <property type="match status" value="2"/>
</dbReference>
<dbReference type="GO" id="GO:0042910">
    <property type="term" value="F:xenobiotic transmembrane transporter activity"/>
    <property type="evidence" value="ECO:0007669"/>
    <property type="project" value="InterPro"/>
</dbReference>
<feature type="transmembrane region" description="Helical" evidence="10">
    <location>
        <begin position="401"/>
        <end position="420"/>
    </location>
</feature>
<dbReference type="InterPro" id="IPR050222">
    <property type="entry name" value="MATE_MdtK"/>
</dbReference>
<keyword evidence="2" id="KW-0813">Transport</keyword>
<evidence type="ECO:0000313" key="13">
    <source>
        <dbReference type="Proteomes" id="UP000249115"/>
    </source>
</evidence>
<keyword evidence="8 10" id="KW-0472">Membrane</keyword>
<gene>
    <name evidence="12" type="ORF">ESW18_15115</name>
    <name evidence="11" type="ORF">LV84_03015</name>
</gene>
<keyword evidence="6 10" id="KW-1133">Transmembrane helix</keyword>
<evidence type="ECO:0000256" key="6">
    <source>
        <dbReference type="ARBA" id="ARBA00022989"/>
    </source>
</evidence>
<accession>A0A2W7RE63</accession>
<evidence type="ECO:0000256" key="8">
    <source>
        <dbReference type="ARBA" id="ARBA00023136"/>
    </source>
</evidence>
<evidence type="ECO:0000256" key="10">
    <source>
        <dbReference type="SAM" id="Phobius"/>
    </source>
</evidence>